<organism evidence="1 2">
    <name type="scientific">Paracoccus aurantius</name>
    <dbReference type="NCBI Taxonomy" id="3073814"/>
    <lineage>
        <taxon>Bacteria</taxon>
        <taxon>Pseudomonadati</taxon>
        <taxon>Pseudomonadota</taxon>
        <taxon>Alphaproteobacteria</taxon>
        <taxon>Rhodobacterales</taxon>
        <taxon>Paracoccaceae</taxon>
        <taxon>Paracoccus</taxon>
    </lineage>
</organism>
<dbReference type="Proteomes" id="UP001269144">
    <property type="component" value="Unassembled WGS sequence"/>
</dbReference>
<keyword evidence="2" id="KW-1185">Reference proteome</keyword>
<dbReference type="RefSeq" id="WP_311162950.1">
    <property type="nucleotide sequence ID" value="NZ_JAVQLW010000005.1"/>
</dbReference>
<evidence type="ECO:0000313" key="1">
    <source>
        <dbReference type="EMBL" id="MDS9470139.1"/>
    </source>
</evidence>
<dbReference type="EMBL" id="JAVQLW010000005">
    <property type="protein sequence ID" value="MDS9470139.1"/>
    <property type="molecule type" value="Genomic_DNA"/>
</dbReference>
<gene>
    <name evidence="1" type="ORF">RGQ15_21535</name>
</gene>
<evidence type="ECO:0000313" key="2">
    <source>
        <dbReference type="Proteomes" id="UP001269144"/>
    </source>
</evidence>
<protein>
    <recommendedName>
        <fullName evidence="3">Phage baseplate protein</fullName>
    </recommendedName>
</protein>
<reference evidence="2" key="1">
    <citation type="submission" date="2023-07" db="EMBL/GenBank/DDBJ databases">
        <title>Paracoccus sp. MBLB3053 whole genome sequence.</title>
        <authorList>
            <person name="Hwang C.Y."/>
            <person name="Cho E.-S."/>
            <person name="Seo M.-J."/>
        </authorList>
    </citation>
    <scope>NUCLEOTIDE SEQUENCE [LARGE SCALE GENOMIC DNA]</scope>
    <source>
        <strain evidence="2">MBLB3053</strain>
    </source>
</reference>
<sequence>MLSLSDNARLALWERAALEHPLDRALTILAVTQGEERDSLSALSLGERDRRLYAVAGMLFGPRIVLEARCALCAELTDVSFSVDEVLALPAADDAPYLTFRGGKIHYRLPDSRDMAAALSAGDRGREILLARLSGGLDDSDVLAAVEADLARRAGVEAMTLSWTCAACGATASNAFDILDYLWRRLGGQAERLLRDIHVIASAYGWTTAEILNLSETRRAAHVAMIAP</sequence>
<proteinExistence type="predicted"/>
<evidence type="ECO:0008006" key="3">
    <source>
        <dbReference type="Google" id="ProtNLM"/>
    </source>
</evidence>
<comment type="caution">
    <text evidence="1">The sequence shown here is derived from an EMBL/GenBank/DDBJ whole genome shotgun (WGS) entry which is preliminary data.</text>
</comment>
<name>A0ABU2HZV2_9RHOB</name>
<accession>A0ABU2HZV2</accession>